<dbReference type="GO" id="GO:0070059">
    <property type="term" value="P:intrinsic apoptotic signaling pathway in response to endoplasmic reticulum stress"/>
    <property type="evidence" value="ECO:0007669"/>
    <property type="project" value="TreeGrafter"/>
</dbReference>
<dbReference type="InterPro" id="IPR038357">
    <property type="entry name" value="KEN_sf"/>
</dbReference>
<dbReference type="SUPFAM" id="SSF56112">
    <property type="entry name" value="Protein kinase-like (PK-like)"/>
    <property type="match status" value="1"/>
</dbReference>
<dbReference type="PANTHER" id="PTHR13954">
    <property type="entry name" value="IRE1-RELATED"/>
    <property type="match status" value="1"/>
</dbReference>
<evidence type="ECO:0000259" key="5">
    <source>
        <dbReference type="PROSITE" id="PS50011"/>
    </source>
</evidence>
<feature type="domain" description="KEN" evidence="6">
    <location>
        <begin position="792"/>
        <end position="914"/>
    </location>
</feature>
<dbReference type="SUPFAM" id="SSF48371">
    <property type="entry name" value="ARM repeat"/>
    <property type="match status" value="1"/>
</dbReference>
<dbReference type="InterPro" id="IPR016024">
    <property type="entry name" value="ARM-type_fold"/>
</dbReference>
<evidence type="ECO:0000256" key="2">
    <source>
        <dbReference type="ARBA" id="ARBA00022840"/>
    </source>
</evidence>
<keyword evidence="3" id="KW-0040">ANK repeat</keyword>
<dbReference type="GO" id="GO:0004674">
    <property type="term" value="F:protein serine/threonine kinase activity"/>
    <property type="evidence" value="ECO:0007669"/>
    <property type="project" value="InterPro"/>
</dbReference>
<reference evidence="7" key="1">
    <citation type="submission" date="2025-08" db="UniProtKB">
        <authorList>
            <consortium name="Ensembl"/>
        </authorList>
    </citation>
    <scope>IDENTIFICATION</scope>
</reference>
<dbReference type="Gene3D" id="1.20.1440.180">
    <property type="entry name" value="KEN domain"/>
    <property type="match status" value="1"/>
</dbReference>
<feature type="repeat" description="ANK" evidence="3">
    <location>
        <begin position="127"/>
        <end position="152"/>
    </location>
</feature>
<dbReference type="InterPro" id="IPR008271">
    <property type="entry name" value="Ser/Thr_kinase_AS"/>
</dbReference>
<keyword evidence="8" id="KW-1185">Reference proteome</keyword>
<dbReference type="SMART" id="SM00220">
    <property type="entry name" value="S_TKc"/>
    <property type="match status" value="1"/>
</dbReference>
<dbReference type="GO" id="GO:0004521">
    <property type="term" value="F:RNA endonuclease activity"/>
    <property type="evidence" value="ECO:0007669"/>
    <property type="project" value="InterPro"/>
</dbReference>
<dbReference type="PROSITE" id="PS51392">
    <property type="entry name" value="KEN"/>
    <property type="match status" value="1"/>
</dbReference>
<dbReference type="Pfam" id="PF06479">
    <property type="entry name" value="Ribonuc_2-5A"/>
    <property type="match status" value="1"/>
</dbReference>
<dbReference type="InterPro" id="IPR036770">
    <property type="entry name" value="Ankyrin_rpt-contain_sf"/>
</dbReference>
<dbReference type="GO" id="GO:0051082">
    <property type="term" value="F:unfolded protein binding"/>
    <property type="evidence" value="ECO:0007669"/>
    <property type="project" value="TreeGrafter"/>
</dbReference>
<proteinExistence type="predicted"/>
<dbReference type="PROSITE" id="PS50297">
    <property type="entry name" value="ANK_REP_REGION"/>
    <property type="match status" value="1"/>
</dbReference>
<dbReference type="PROSITE" id="PS00108">
    <property type="entry name" value="PROTEIN_KINASE_ST"/>
    <property type="match status" value="1"/>
</dbReference>
<dbReference type="PROSITE" id="PS50088">
    <property type="entry name" value="ANK_REPEAT"/>
    <property type="match status" value="2"/>
</dbReference>
<dbReference type="InterPro" id="IPR010513">
    <property type="entry name" value="KEN_dom"/>
</dbReference>
<sequence>MSFITNTLEDVLSQDQNGPNETNPIIQFIIDGDLPQLQGIINDSEHWDINGLYYCSDWSDHITPLMAAVISKKEEMVTFLLEKDADPNKQSSRGMRPLHYASYSTVNIVEKLAEGKASHHVRISKNQKYTPLQYAVSHNREDIVRQLIKSGALPEDNYGTDPDIDKRLYEMIQYFAKNDDFFDKIKTFFDFVVAVRSNSPEEVFHQYGKYLREEHPVNHLTILDMCFGILNSHKDKYQQTSIMLLKTSKAIDHYVEEAIHRFPRIPQEFQETALRALNAVFCIMTDTSLEVSHAVIPVLLKCLAFESTVEKQEDFRRKSFTAALLKILYVIVQKTTRRESWSTPFLEELCQSVVPFSHPDGSVTDARIFAYGLFADLYVIESVPAIITSLGVTSVPEDVLLAAEMRMEDLKDKFKKLNISLNRSSSSISPSQNNLYEKLGNGNILGKNSTTEGNISPEVNRPLFETSIRPKPVAQIKPLQPESSSETPARKWDKKSKRWRPQLERLANMELSKVRRLGSISIVLSEDFEIAKGKGSNGTQIYVGLKDDGTEVAVKRMLKSHELVLQNEQEFLRLPELDSKHIVRYIDFAVDDDFVYLALQLCEYTLEEYIQDHSLHDKTYDPKKTVCDLLESLKVIHSEDAKVIHRDIKPQNVLMDVMGRARLADFGISRRLKKDQSTVLTGRAGTKCWKARETIEDGQTTEKPTDGDNLIPYKRATDIQVAGMLVYYILSGGQHPFGSVGRCENNILDGKYTLEHVKDEVAKDLIVWMISKEQTERPTIEKVLAHPYFWTNKSKEDYLIKIGNVLEARQRCRPDQDLLQAIEKCAVGKSFSEWKSKFPCALIDKLSGKKGEKAYPDNTLGFLRFIRNLHEHYPEDSNNINLSLLFPDLFGSIYLFAEERKWNTRPCLTKCFQE</sequence>
<feature type="repeat" description="ANK" evidence="3">
    <location>
        <begin position="60"/>
        <end position="92"/>
    </location>
</feature>
<dbReference type="GO" id="GO:1990604">
    <property type="term" value="C:IRE1-TRAF2-ASK1 complex"/>
    <property type="evidence" value="ECO:0007669"/>
    <property type="project" value="TreeGrafter"/>
</dbReference>
<dbReference type="InterPro" id="IPR045133">
    <property type="entry name" value="IRE1/2-like"/>
</dbReference>
<dbReference type="InterPro" id="IPR002110">
    <property type="entry name" value="Ankyrin_rpt"/>
</dbReference>
<dbReference type="Proteomes" id="UP000694402">
    <property type="component" value="Unassembled WGS sequence"/>
</dbReference>
<dbReference type="InterPro" id="IPR000719">
    <property type="entry name" value="Prot_kinase_dom"/>
</dbReference>
<feature type="region of interest" description="Disordered" evidence="4">
    <location>
        <begin position="474"/>
        <end position="497"/>
    </location>
</feature>
<dbReference type="PANTHER" id="PTHR13954:SF28">
    <property type="match status" value="1"/>
</dbReference>
<protein>
    <submittedName>
        <fullName evidence="7">Uncharacterized protein</fullName>
    </submittedName>
</protein>
<evidence type="ECO:0000259" key="6">
    <source>
        <dbReference type="PROSITE" id="PS51392"/>
    </source>
</evidence>
<dbReference type="Pfam" id="PF00069">
    <property type="entry name" value="Pkinase"/>
    <property type="match status" value="1"/>
</dbReference>
<accession>A0A8C8C6P0</accession>
<dbReference type="Gene3D" id="1.25.40.20">
    <property type="entry name" value="Ankyrin repeat-containing domain"/>
    <property type="match status" value="1"/>
</dbReference>
<dbReference type="Ensembl" id="ENSOTST00005005239.2">
    <property type="protein sequence ID" value="ENSOTSP00005004691.1"/>
    <property type="gene ID" value="ENSOTSG00005002696.2"/>
</dbReference>
<reference evidence="7" key="2">
    <citation type="submission" date="2025-09" db="UniProtKB">
        <authorList>
            <consortium name="Ensembl"/>
        </authorList>
    </citation>
    <scope>IDENTIFICATION</scope>
</reference>
<dbReference type="GeneTree" id="ENSGT00940000165054"/>
<dbReference type="Gene3D" id="1.10.510.10">
    <property type="entry name" value="Transferase(Phosphotransferase) domain 1"/>
    <property type="match status" value="2"/>
</dbReference>
<name>A0A8C8C6P0_ONCTS</name>
<feature type="domain" description="Protein kinase" evidence="5">
    <location>
        <begin position="526"/>
        <end position="789"/>
    </location>
</feature>
<evidence type="ECO:0000256" key="3">
    <source>
        <dbReference type="PROSITE-ProRule" id="PRU00023"/>
    </source>
</evidence>
<dbReference type="Pfam" id="PF12796">
    <property type="entry name" value="Ank_2"/>
    <property type="match status" value="1"/>
</dbReference>
<keyword evidence="2" id="KW-0067">ATP-binding</keyword>
<organism evidence="7 8">
    <name type="scientific">Oncorhynchus tshawytscha</name>
    <name type="common">Chinook salmon</name>
    <name type="synonym">Salmo tshawytscha</name>
    <dbReference type="NCBI Taxonomy" id="74940"/>
    <lineage>
        <taxon>Eukaryota</taxon>
        <taxon>Metazoa</taxon>
        <taxon>Chordata</taxon>
        <taxon>Craniata</taxon>
        <taxon>Vertebrata</taxon>
        <taxon>Euteleostomi</taxon>
        <taxon>Actinopterygii</taxon>
        <taxon>Neopterygii</taxon>
        <taxon>Teleostei</taxon>
        <taxon>Protacanthopterygii</taxon>
        <taxon>Salmoniformes</taxon>
        <taxon>Salmonidae</taxon>
        <taxon>Salmoninae</taxon>
        <taxon>Oncorhynchus</taxon>
    </lineage>
</organism>
<dbReference type="SMART" id="SM00248">
    <property type="entry name" value="ANK"/>
    <property type="match status" value="3"/>
</dbReference>
<dbReference type="InterPro" id="IPR011009">
    <property type="entry name" value="Kinase-like_dom_sf"/>
</dbReference>
<dbReference type="SUPFAM" id="SSF48403">
    <property type="entry name" value="Ankyrin repeat"/>
    <property type="match status" value="1"/>
</dbReference>
<gene>
    <name evidence="7" type="primary">MYO6</name>
</gene>
<dbReference type="GO" id="GO:0006397">
    <property type="term" value="P:mRNA processing"/>
    <property type="evidence" value="ECO:0007669"/>
    <property type="project" value="InterPro"/>
</dbReference>
<evidence type="ECO:0000256" key="4">
    <source>
        <dbReference type="SAM" id="MobiDB-lite"/>
    </source>
</evidence>
<dbReference type="GO" id="GO:0005524">
    <property type="term" value="F:ATP binding"/>
    <property type="evidence" value="ECO:0007669"/>
    <property type="project" value="UniProtKB-KW"/>
</dbReference>
<dbReference type="AlphaFoldDB" id="A0A8C8C6P0"/>
<dbReference type="PROSITE" id="PS50011">
    <property type="entry name" value="PROTEIN_KINASE_DOM"/>
    <property type="match status" value="1"/>
</dbReference>
<evidence type="ECO:0000313" key="8">
    <source>
        <dbReference type="Proteomes" id="UP000694402"/>
    </source>
</evidence>
<evidence type="ECO:0000313" key="7">
    <source>
        <dbReference type="Ensembl" id="ENSOTSP00005004691.1"/>
    </source>
</evidence>
<keyword evidence="1" id="KW-0547">Nucleotide-binding</keyword>
<evidence type="ECO:0000256" key="1">
    <source>
        <dbReference type="ARBA" id="ARBA00022741"/>
    </source>
</evidence>
<dbReference type="GO" id="GO:0036498">
    <property type="term" value="P:IRE1-mediated unfolded protein response"/>
    <property type="evidence" value="ECO:0007669"/>
    <property type="project" value="TreeGrafter"/>
</dbReference>